<organism evidence="13 14">
    <name type="scientific">Sphingobium jiangsuense</name>
    <dbReference type="NCBI Taxonomy" id="870476"/>
    <lineage>
        <taxon>Bacteria</taxon>
        <taxon>Pseudomonadati</taxon>
        <taxon>Pseudomonadota</taxon>
        <taxon>Alphaproteobacteria</taxon>
        <taxon>Sphingomonadales</taxon>
        <taxon>Sphingomonadaceae</taxon>
        <taxon>Sphingobium</taxon>
    </lineage>
</organism>
<dbReference type="PANTHER" id="PTHR30487">
    <property type="entry name" value="TYPE 4 PREPILIN-LIKE PROTEINS LEADER PEPTIDE-PROCESSING ENZYME"/>
    <property type="match status" value="1"/>
</dbReference>
<evidence type="ECO:0000256" key="7">
    <source>
        <dbReference type="ARBA" id="ARBA00023136"/>
    </source>
</evidence>
<evidence type="ECO:0000256" key="4">
    <source>
        <dbReference type="ARBA" id="ARBA00022519"/>
    </source>
</evidence>
<comment type="caution">
    <text evidence="13">The sequence shown here is derived from an EMBL/GenBank/DDBJ whole genome shotgun (WGS) entry which is preliminary data.</text>
</comment>
<evidence type="ECO:0000256" key="3">
    <source>
        <dbReference type="ARBA" id="ARBA00022475"/>
    </source>
</evidence>
<keyword evidence="7 10" id="KW-0472">Membrane</keyword>
<sequence>MTAFSAMVLGGGVLGLIFGSFLAALVMRWPEGRSVLSGRSCCDHCGRTLHAADLVPVLSHLASRGRCRGCGGRIDPVHMRMELGCAAIGVGAMLAAPVPQALGWMVLGWGLLALAVLDARHYWLPDALTLPLALLGFAVAPWITGVGLKEALVGAALGYGVLLALSLGYRAARGRDGLGLGDAKLLGALGAWFGWQALPFILLASSLLALAWVLLRALSGYAIDRTTRIAFGTFLCIAAIPAGVAARGLLASG</sequence>
<name>A0A7W6BIU4_9SPHN</name>
<evidence type="ECO:0000256" key="8">
    <source>
        <dbReference type="RuleBase" id="RU003793"/>
    </source>
</evidence>
<comment type="similarity">
    <text evidence="2 8">Belongs to the peptidase A24 family.</text>
</comment>
<feature type="transmembrane region" description="Helical" evidence="10">
    <location>
        <begin position="127"/>
        <end position="144"/>
    </location>
</feature>
<feature type="transmembrane region" description="Helical" evidence="10">
    <location>
        <begin position="6"/>
        <end position="27"/>
    </location>
</feature>
<comment type="function">
    <text evidence="9">Plays an essential role in type IV pili and type II pseudopili formation by proteolytically removing the leader sequence from substrate proteins and subsequently monomethylating the alpha-amino group of the newly exposed N-terminal phenylalanine.</text>
</comment>
<evidence type="ECO:0000313" key="13">
    <source>
        <dbReference type="EMBL" id="MBB3927708.1"/>
    </source>
</evidence>
<keyword evidence="3" id="KW-1003">Cell membrane</keyword>
<dbReference type="GO" id="GO:0008168">
    <property type="term" value="F:methyltransferase activity"/>
    <property type="evidence" value="ECO:0007669"/>
    <property type="project" value="UniProtKB-KW"/>
</dbReference>
<keyword evidence="9 13" id="KW-0489">Methyltransferase</keyword>
<keyword evidence="4" id="KW-0997">Cell inner membrane</keyword>
<keyword evidence="5 9" id="KW-0812">Transmembrane</keyword>
<feature type="transmembrane region" description="Helical" evidence="10">
    <location>
        <begin position="83"/>
        <end position="107"/>
    </location>
</feature>
<keyword evidence="9" id="KW-0511">Multifunctional enzyme</keyword>
<dbReference type="Proteomes" id="UP000571950">
    <property type="component" value="Unassembled WGS sequence"/>
</dbReference>
<dbReference type="EC" id="3.4.23.43" evidence="9"/>
<dbReference type="Pfam" id="PF06750">
    <property type="entry name" value="A24_N_bact"/>
    <property type="match status" value="1"/>
</dbReference>
<dbReference type="PANTHER" id="PTHR30487:SF0">
    <property type="entry name" value="PREPILIN LEADER PEPTIDASE_N-METHYLTRANSFERASE-RELATED"/>
    <property type="match status" value="1"/>
</dbReference>
<evidence type="ECO:0000256" key="2">
    <source>
        <dbReference type="ARBA" id="ARBA00005801"/>
    </source>
</evidence>
<dbReference type="InterPro" id="IPR014032">
    <property type="entry name" value="Peptidase_A24A_bac"/>
</dbReference>
<proteinExistence type="inferred from homology"/>
<dbReference type="EC" id="2.1.1.-" evidence="9"/>
<dbReference type="GO" id="GO:0006465">
    <property type="term" value="P:signal peptide processing"/>
    <property type="evidence" value="ECO:0007669"/>
    <property type="project" value="TreeGrafter"/>
</dbReference>
<dbReference type="Pfam" id="PF01478">
    <property type="entry name" value="Peptidase_A24"/>
    <property type="match status" value="1"/>
</dbReference>
<evidence type="ECO:0000259" key="12">
    <source>
        <dbReference type="Pfam" id="PF06750"/>
    </source>
</evidence>
<keyword evidence="9 13" id="KW-0808">Transferase</keyword>
<dbReference type="AlphaFoldDB" id="A0A7W6BIU4"/>
<dbReference type="PRINTS" id="PR00864">
    <property type="entry name" value="PREPILNPTASE"/>
</dbReference>
<evidence type="ECO:0000256" key="5">
    <source>
        <dbReference type="ARBA" id="ARBA00022692"/>
    </source>
</evidence>
<dbReference type="InterPro" id="IPR010627">
    <property type="entry name" value="Prepilin_pept_A24_N"/>
</dbReference>
<dbReference type="Gene3D" id="1.20.120.1220">
    <property type="match status" value="1"/>
</dbReference>
<feature type="transmembrane region" description="Helical" evidence="10">
    <location>
        <begin position="151"/>
        <end position="172"/>
    </location>
</feature>
<accession>A0A7W6BIU4</accession>
<gene>
    <name evidence="13" type="ORF">GGR43_003441</name>
</gene>
<evidence type="ECO:0000256" key="9">
    <source>
        <dbReference type="RuleBase" id="RU003794"/>
    </source>
</evidence>
<keyword evidence="9" id="KW-0645">Protease</keyword>
<feature type="transmembrane region" description="Helical" evidence="10">
    <location>
        <begin position="227"/>
        <end position="250"/>
    </location>
</feature>
<protein>
    <recommendedName>
        <fullName evidence="9">Prepilin leader peptidase/N-methyltransferase</fullName>
        <ecNumber evidence="9">2.1.1.-</ecNumber>
        <ecNumber evidence="9">3.4.23.43</ecNumber>
    </recommendedName>
</protein>
<feature type="domain" description="Prepilin peptidase A24 N-terminal" evidence="12">
    <location>
        <begin position="13"/>
        <end position="93"/>
    </location>
</feature>
<dbReference type="InterPro" id="IPR000045">
    <property type="entry name" value="Prepilin_IV_endopep_pep"/>
</dbReference>
<keyword evidence="14" id="KW-1185">Reference proteome</keyword>
<dbReference type="GO" id="GO:0005886">
    <property type="term" value="C:plasma membrane"/>
    <property type="evidence" value="ECO:0007669"/>
    <property type="project" value="UniProtKB-SubCell"/>
</dbReference>
<evidence type="ECO:0000256" key="1">
    <source>
        <dbReference type="ARBA" id="ARBA00004429"/>
    </source>
</evidence>
<dbReference type="EMBL" id="JACIDT010000014">
    <property type="protein sequence ID" value="MBB3927708.1"/>
    <property type="molecule type" value="Genomic_DNA"/>
</dbReference>
<keyword evidence="6 10" id="KW-1133">Transmembrane helix</keyword>
<keyword evidence="9 13" id="KW-0378">Hydrolase</keyword>
<reference evidence="13 14" key="1">
    <citation type="submission" date="2020-08" db="EMBL/GenBank/DDBJ databases">
        <title>Genomic Encyclopedia of Type Strains, Phase IV (KMG-IV): sequencing the most valuable type-strain genomes for metagenomic binning, comparative biology and taxonomic classification.</title>
        <authorList>
            <person name="Goeker M."/>
        </authorList>
    </citation>
    <scope>NUCLEOTIDE SEQUENCE [LARGE SCALE GENOMIC DNA]</scope>
    <source>
        <strain evidence="13 14">DSM 26189</strain>
    </source>
</reference>
<dbReference type="GO" id="GO:0004190">
    <property type="term" value="F:aspartic-type endopeptidase activity"/>
    <property type="evidence" value="ECO:0007669"/>
    <property type="project" value="UniProtKB-EC"/>
</dbReference>
<feature type="transmembrane region" description="Helical" evidence="10">
    <location>
        <begin position="192"/>
        <end position="215"/>
    </location>
</feature>
<evidence type="ECO:0000256" key="10">
    <source>
        <dbReference type="SAM" id="Phobius"/>
    </source>
</evidence>
<comment type="catalytic activity">
    <reaction evidence="9">
        <text>Typically cleaves a -Gly-|-Phe- bond to release an N-terminal, basic peptide of 5-8 residues from type IV prepilin, and then N-methylates the new N-terminal amino group, the methyl donor being S-adenosyl-L-methionine.</text>
        <dbReference type="EC" id="3.4.23.43"/>
    </reaction>
</comment>
<evidence type="ECO:0000256" key="6">
    <source>
        <dbReference type="ARBA" id="ARBA00022989"/>
    </source>
</evidence>
<dbReference type="GO" id="GO:0032259">
    <property type="term" value="P:methylation"/>
    <property type="evidence" value="ECO:0007669"/>
    <property type="project" value="UniProtKB-KW"/>
</dbReference>
<evidence type="ECO:0000259" key="11">
    <source>
        <dbReference type="Pfam" id="PF01478"/>
    </source>
</evidence>
<comment type="subcellular location">
    <subcellularLocation>
        <location evidence="1">Cell inner membrane</location>
        <topology evidence="1">Multi-pass membrane protein</topology>
    </subcellularLocation>
    <subcellularLocation>
        <location evidence="9">Cell membrane</location>
        <topology evidence="9">Multi-pass membrane protein</topology>
    </subcellularLocation>
</comment>
<dbReference type="InterPro" id="IPR050882">
    <property type="entry name" value="Prepilin_peptidase/N-MTase"/>
</dbReference>
<evidence type="ECO:0000313" key="14">
    <source>
        <dbReference type="Proteomes" id="UP000571950"/>
    </source>
</evidence>
<feature type="domain" description="Prepilin type IV endopeptidase peptidase" evidence="11">
    <location>
        <begin position="105"/>
        <end position="213"/>
    </location>
</feature>